<dbReference type="InterPro" id="IPR023214">
    <property type="entry name" value="HAD_sf"/>
</dbReference>
<protein>
    <submittedName>
        <fullName evidence="1">CicA protein</fullName>
    </submittedName>
</protein>
<name>A0A3G9GA40_9CAUL</name>
<evidence type="ECO:0000313" key="1">
    <source>
        <dbReference type="EMBL" id="BBF82064.1"/>
    </source>
</evidence>
<gene>
    <name evidence="1" type="ORF">EM6_2685</name>
</gene>
<dbReference type="AlphaFoldDB" id="A0A3G9GA40"/>
<dbReference type="SUPFAM" id="SSF56784">
    <property type="entry name" value="HAD-like"/>
    <property type="match status" value="1"/>
</dbReference>
<dbReference type="InterPro" id="IPR036412">
    <property type="entry name" value="HAD-like_sf"/>
</dbReference>
<dbReference type="Pfam" id="PF12710">
    <property type="entry name" value="HAD"/>
    <property type="match status" value="1"/>
</dbReference>
<reference evidence="2" key="2">
    <citation type="journal article" date="2017" name="Plant Physiol. Biochem.">
        <title>Differential oxidative and antioxidative response of duckweed Lemna minor toward plant growth promoting/inhibiting bacteria.</title>
        <authorList>
            <person name="Ishizawa H."/>
            <person name="Kuroda M."/>
            <person name="Morikawa M."/>
            <person name="Ike M."/>
        </authorList>
    </citation>
    <scope>NUCLEOTIDE SEQUENCE [LARGE SCALE GENOMIC DNA]</scope>
    <source>
        <strain evidence="2">M6</strain>
    </source>
</reference>
<dbReference type="Gene3D" id="1.20.1440.100">
    <property type="entry name" value="SG protein - dephosphorylation function"/>
    <property type="match status" value="1"/>
</dbReference>
<reference evidence="2" key="1">
    <citation type="journal article" date="2017" name="Biotechnol. Biofuels">
        <title>Evaluation of environmental bacterial communities as a factor affecting the growth of duckweed Lemna minor.</title>
        <authorList>
            <person name="Ishizawa H."/>
            <person name="Kuroda M."/>
            <person name="Morikawa M."/>
            <person name="Ike M."/>
        </authorList>
    </citation>
    <scope>NUCLEOTIDE SEQUENCE [LARGE SCALE GENOMIC DNA]</scope>
    <source>
        <strain evidence="2">M6</strain>
    </source>
</reference>
<organism evidence="1 2">
    <name type="scientific">Asticcacaulis excentricus</name>
    <dbReference type="NCBI Taxonomy" id="78587"/>
    <lineage>
        <taxon>Bacteria</taxon>
        <taxon>Pseudomonadati</taxon>
        <taxon>Pseudomonadota</taxon>
        <taxon>Alphaproteobacteria</taxon>
        <taxon>Caulobacterales</taxon>
        <taxon>Caulobacteraceae</taxon>
        <taxon>Asticcacaulis</taxon>
    </lineage>
</organism>
<dbReference type="EMBL" id="AP018828">
    <property type="protein sequence ID" value="BBF82064.1"/>
    <property type="molecule type" value="Genomic_DNA"/>
</dbReference>
<evidence type="ECO:0000313" key="2">
    <source>
        <dbReference type="Proteomes" id="UP000278756"/>
    </source>
</evidence>
<dbReference type="Gene3D" id="3.40.50.1000">
    <property type="entry name" value="HAD superfamily/HAD-like"/>
    <property type="match status" value="1"/>
</dbReference>
<dbReference type="Proteomes" id="UP000278756">
    <property type="component" value="Chromosome 2"/>
</dbReference>
<sequence length="203" mass="23096">MSAMPLPVHAFDFDGTLTYKDSFTAFLVWQCGHARLALAFVRHPYMLTDYLRTRDRGALKSHLLFHLMGPVRRDDLQARFTAFADAMGDRLFRPDALHTWAEVGQHAERVIVTASPEMLVGEFGNRLEAERTIGTRLGFDADDRLTPHLDGLNCRSEEKMRRLREVYGEALDLEAAYGDTAGDLEMLKAARQGHYRLFVKKPV</sequence>
<proteinExistence type="predicted"/>
<dbReference type="NCBIfam" id="TIGR01488">
    <property type="entry name" value="HAD-SF-IB"/>
    <property type="match status" value="1"/>
</dbReference>
<accession>A0A3G9GA40</accession>